<keyword evidence="1 4" id="KW-0547">Nucleotide-binding</keyword>
<feature type="repeat" description="TPR" evidence="3">
    <location>
        <begin position="721"/>
        <end position="754"/>
    </location>
</feature>
<feature type="binding site" evidence="4">
    <location>
        <position position="86"/>
    </location>
    <ligand>
        <name>ATP</name>
        <dbReference type="ChEBI" id="CHEBI:30616"/>
    </ligand>
</feature>
<name>A0A251X592_9GAMM</name>
<keyword evidence="9" id="KW-1185">Reference proteome</keyword>
<feature type="coiled-coil region" evidence="5">
    <location>
        <begin position="572"/>
        <end position="599"/>
    </location>
</feature>
<dbReference type="InterPro" id="IPR017441">
    <property type="entry name" value="Protein_kinase_ATP_BS"/>
</dbReference>
<accession>A0A251X592</accession>
<evidence type="ECO:0000256" key="1">
    <source>
        <dbReference type="ARBA" id="ARBA00022741"/>
    </source>
</evidence>
<dbReference type="PANTHER" id="PTHR24346">
    <property type="entry name" value="MAP/MICROTUBULE AFFINITY-REGULATING KINASE"/>
    <property type="match status" value="1"/>
</dbReference>
<feature type="domain" description="Protein kinase" evidence="7">
    <location>
        <begin position="57"/>
        <end position="335"/>
    </location>
</feature>
<dbReference type="SUPFAM" id="SSF56112">
    <property type="entry name" value="Protein kinase-like (PK-like)"/>
    <property type="match status" value="1"/>
</dbReference>
<dbReference type="EMBL" id="MSLT01000023">
    <property type="protein sequence ID" value="OUD12107.1"/>
    <property type="molecule type" value="Genomic_DNA"/>
</dbReference>
<gene>
    <name evidence="8" type="ORF">TPSD3_13345</name>
</gene>
<keyword evidence="5" id="KW-0175">Coiled coil</keyword>
<evidence type="ECO:0000313" key="9">
    <source>
        <dbReference type="Proteomes" id="UP000194798"/>
    </source>
</evidence>
<dbReference type="CDD" id="cd14014">
    <property type="entry name" value="STKc_PknB_like"/>
    <property type="match status" value="1"/>
</dbReference>
<dbReference type="Gene3D" id="1.25.40.10">
    <property type="entry name" value="Tetratricopeptide repeat domain"/>
    <property type="match status" value="2"/>
</dbReference>
<evidence type="ECO:0000256" key="4">
    <source>
        <dbReference type="PROSITE-ProRule" id="PRU10141"/>
    </source>
</evidence>
<evidence type="ECO:0000256" key="2">
    <source>
        <dbReference type="ARBA" id="ARBA00022840"/>
    </source>
</evidence>
<dbReference type="InterPro" id="IPR019734">
    <property type="entry name" value="TPR_rpt"/>
</dbReference>
<protein>
    <recommendedName>
        <fullName evidence="7">Protein kinase domain-containing protein</fullName>
    </recommendedName>
</protein>
<dbReference type="SMART" id="SM00028">
    <property type="entry name" value="TPR"/>
    <property type="match status" value="5"/>
</dbReference>
<reference evidence="8 9" key="1">
    <citation type="submission" date="2016-12" db="EMBL/GenBank/DDBJ databases">
        <title>Thioflexothrix psekupsii D3 genome sequencing and assembly.</title>
        <authorList>
            <person name="Fomenkov A."/>
            <person name="Vincze T."/>
            <person name="Grabovich M."/>
            <person name="Anton B.P."/>
            <person name="Dubinina G."/>
            <person name="Orlova M."/>
            <person name="Belousova E."/>
            <person name="Roberts R.J."/>
        </authorList>
    </citation>
    <scope>NUCLEOTIDE SEQUENCE [LARGE SCALE GENOMIC DNA]</scope>
    <source>
        <strain evidence="8">D3</strain>
    </source>
</reference>
<sequence length="828" mass="94616">MNVVQQVIRQLTPESRCLNCMQDKGTAPCCPYCGYDERQHKNHPLYLKPRTLLKNQYLIGKCLGQGGFGITYTAFDGWLQKKVAIKEYLPATLATRDMVTATVIPIKKQETAFQQGLRLFIEEARHLARFDHPHIVRVIHFFEAQQTGYMVMEYLDGENLTDVLLKQDKHRLPIAHALQIILPILDALDTVHHQQLYHRDISLQNIRILKDGTPILIDFGAARHVVGENSQTLDLVLKHGYSPIEQYSGRGKIGAWTDIYACGALLYLLLTGRLPPAATDRLAGDHLLPLSQLVPDANIPAGVLDAITRALALQHTQRFQTVRQFKAALQGQPIPEELPVPVVKQTSIRWPILAMIVLGLVSSAGLFLYARYEREQQLAQWLQQAEFDWQQGRLLSPEGENAYARYQKILQRDPEHPAALSGVKQLLRYYQHQAEQAYNKQQWEQVAQAIQQELIVSPNDEILLHWQNQWQQQRDQQVTEAQKQHDRDVQLSQMLQQARQAVALSQLSEAVQLYQQLLTAYPEHVAATEGLQEIATRYETLVREHALDPAAQLFFLEEGLRWFPHHVGLLALQQQQQQQQETQQQIDLLLKQAEQHRQAHRLTEPVGNNAYELYQRILQLQPRHTEALTGIQRLADHYEQLARQENRIARRRTLIDKGLALVPNHMGLQQLQQQLSAPPPPPQNPPPPAVTAPVETPPPAPAVVDIEKPPAPQLTPQQQWIQELIQQGNQAFALGQYDIATERYQQILRLDPQQPAVSRKLTRIVQYYQQQAELAKEQRRWQEGLNWIHKGLSIQPNHTGLLTLRVELEAGLKPNDPPPKSVIFTPTF</sequence>
<dbReference type="SUPFAM" id="SSF48452">
    <property type="entry name" value="TPR-like"/>
    <property type="match status" value="2"/>
</dbReference>
<dbReference type="RefSeq" id="WP_086489020.1">
    <property type="nucleotide sequence ID" value="NZ_MSLT01000023.1"/>
</dbReference>
<dbReference type="GO" id="GO:0004674">
    <property type="term" value="F:protein serine/threonine kinase activity"/>
    <property type="evidence" value="ECO:0007669"/>
    <property type="project" value="TreeGrafter"/>
</dbReference>
<feature type="compositionally biased region" description="Pro residues" evidence="6">
    <location>
        <begin position="677"/>
        <end position="700"/>
    </location>
</feature>
<dbReference type="OrthoDB" id="9801841at2"/>
<dbReference type="PANTHER" id="PTHR24346:SF30">
    <property type="entry name" value="MATERNAL EMBRYONIC LEUCINE ZIPPER KINASE"/>
    <property type="match status" value="1"/>
</dbReference>
<dbReference type="InterPro" id="IPR000719">
    <property type="entry name" value="Prot_kinase_dom"/>
</dbReference>
<dbReference type="PROSITE" id="PS50011">
    <property type="entry name" value="PROTEIN_KINASE_DOM"/>
    <property type="match status" value="1"/>
</dbReference>
<feature type="region of interest" description="Disordered" evidence="6">
    <location>
        <begin position="672"/>
        <end position="700"/>
    </location>
</feature>
<dbReference type="GO" id="GO:0005737">
    <property type="term" value="C:cytoplasm"/>
    <property type="evidence" value="ECO:0007669"/>
    <property type="project" value="TreeGrafter"/>
</dbReference>
<dbReference type="Gene3D" id="1.10.510.10">
    <property type="entry name" value="Transferase(Phosphotransferase) domain 1"/>
    <property type="match status" value="1"/>
</dbReference>
<proteinExistence type="predicted"/>
<dbReference type="PROSITE" id="PS00107">
    <property type="entry name" value="PROTEIN_KINASE_ATP"/>
    <property type="match status" value="1"/>
</dbReference>
<dbReference type="GO" id="GO:0005524">
    <property type="term" value="F:ATP binding"/>
    <property type="evidence" value="ECO:0007669"/>
    <property type="project" value="UniProtKB-UniRule"/>
</dbReference>
<evidence type="ECO:0000313" key="8">
    <source>
        <dbReference type="EMBL" id="OUD12107.1"/>
    </source>
</evidence>
<dbReference type="Pfam" id="PF00069">
    <property type="entry name" value="Pkinase"/>
    <property type="match status" value="1"/>
</dbReference>
<organism evidence="8 9">
    <name type="scientific">Thioflexithrix psekupsensis</name>
    <dbReference type="NCBI Taxonomy" id="1570016"/>
    <lineage>
        <taxon>Bacteria</taxon>
        <taxon>Pseudomonadati</taxon>
        <taxon>Pseudomonadota</taxon>
        <taxon>Gammaproteobacteria</taxon>
        <taxon>Thiotrichales</taxon>
        <taxon>Thioflexithrix</taxon>
    </lineage>
</organism>
<evidence type="ECO:0000256" key="5">
    <source>
        <dbReference type="SAM" id="Coils"/>
    </source>
</evidence>
<evidence type="ECO:0000259" key="7">
    <source>
        <dbReference type="PROSITE" id="PS50011"/>
    </source>
</evidence>
<dbReference type="GO" id="GO:0035556">
    <property type="term" value="P:intracellular signal transduction"/>
    <property type="evidence" value="ECO:0007669"/>
    <property type="project" value="TreeGrafter"/>
</dbReference>
<dbReference type="Gene3D" id="3.30.200.20">
    <property type="entry name" value="Phosphorylase Kinase, domain 1"/>
    <property type="match status" value="1"/>
</dbReference>
<comment type="caution">
    <text evidence="8">The sequence shown here is derived from an EMBL/GenBank/DDBJ whole genome shotgun (WGS) entry which is preliminary data.</text>
</comment>
<evidence type="ECO:0000256" key="6">
    <source>
        <dbReference type="SAM" id="MobiDB-lite"/>
    </source>
</evidence>
<keyword evidence="2 4" id="KW-0067">ATP-binding</keyword>
<dbReference type="AlphaFoldDB" id="A0A251X592"/>
<evidence type="ECO:0000256" key="3">
    <source>
        <dbReference type="PROSITE-ProRule" id="PRU00339"/>
    </source>
</evidence>
<keyword evidence="3" id="KW-0802">TPR repeat</keyword>
<dbReference type="InterPro" id="IPR011990">
    <property type="entry name" value="TPR-like_helical_dom_sf"/>
</dbReference>
<dbReference type="InterPro" id="IPR011009">
    <property type="entry name" value="Kinase-like_dom_sf"/>
</dbReference>
<dbReference type="Proteomes" id="UP000194798">
    <property type="component" value="Unassembled WGS sequence"/>
</dbReference>
<dbReference type="PROSITE" id="PS50005">
    <property type="entry name" value="TPR"/>
    <property type="match status" value="1"/>
</dbReference>